<evidence type="ECO:0000313" key="3">
    <source>
        <dbReference type="Proteomes" id="UP000076574"/>
    </source>
</evidence>
<gene>
    <name evidence="2" type="ORF">A4A58_19645</name>
</gene>
<reference evidence="2 3" key="1">
    <citation type="submission" date="2016-03" db="EMBL/GenBank/DDBJ databases">
        <title>Microsymbionts genomes from the relict species Vavilovia formosa (Stev.) Fed.</title>
        <authorList>
            <person name="Kopat V."/>
            <person name="Chirak E."/>
            <person name="Kimeklis A."/>
            <person name="Andronov E."/>
        </authorList>
    </citation>
    <scope>NUCLEOTIDE SEQUENCE [LARGE SCALE GENOMIC DNA]</scope>
    <source>
        <strain evidence="2 3">Vaf07</strain>
    </source>
</reference>
<protein>
    <submittedName>
        <fullName evidence="2">Uncharacterized protein</fullName>
    </submittedName>
</protein>
<proteinExistence type="predicted"/>
<evidence type="ECO:0000313" key="2">
    <source>
        <dbReference type="EMBL" id="KZD20440.1"/>
    </source>
</evidence>
<feature type="compositionally biased region" description="Basic residues" evidence="1">
    <location>
        <begin position="58"/>
        <end position="67"/>
    </location>
</feature>
<feature type="compositionally biased region" description="Basic and acidic residues" evidence="1">
    <location>
        <begin position="77"/>
        <end position="88"/>
    </location>
</feature>
<name>A0A163X5H2_9BRAD</name>
<organism evidence="2 3">
    <name type="scientific">Tardiphaga robiniae</name>
    <dbReference type="NCBI Taxonomy" id="943830"/>
    <lineage>
        <taxon>Bacteria</taxon>
        <taxon>Pseudomonadati</taxon>
        <taxon>Pseudomonadota</taxon>
        <taxon>Alphaproteobacteria</taxon>
        <taxon>Hyphomicrobiales</taxon>
        <taxon>Nitrobacteraceae</taxon>
        <taxon>Tardiphaga</taxon>
    </lineage>
</organism>
<dbReference type="EMBL" id="LVYV01000056">
    <property type="protein sequence ID" value="KZD20440.1"/>
    <property type="molecule type" value="Genomic_DNA"/>
</dbReference>
<keyword evidence="3" id="KW-1185">Reference proteome</keyword>
<feature type="compositionally biased region" description="Basic and acidic residues" evidence="1">
    <location>
        <begin position="34"/>
        <end position="53"/>
    </location>
</feature>
<dbReference type="Proteomes" id="UP000076574">
    <property type="component" value="Unassembled WGS sequence"/>
</dbReference>
<comment type="caution">
    <text evidence="2">The sequence shown here is derived from an EMBL/GenBank/DDBJ whole genome shotgun (WGS) entry which is preliminary data.</text>
</comment>
<accession>A0A163X5H2</accession>
<sequence>MGRFLGLYSLRILLVPACRLKKENTMPKTPKNGHGIELHSRNEEPPEDIERAPDLTAQRRRMKRKATVRVGRARSPTTDRTKEDHRIV</sequence>
<feature type="region of interest" description="Disordered" evidence="1">
    <location>
        <begin position="24"/>
        <end position="88"/>
    </location>
</feature>
<dbReference type="AlphaFoldDB" id="A0A163X5H2"/>
<evidence type="ECO:0000256" key="1">
    <source>
        <dbReference type="SAM" id="MobiDB-lite"/>
    </source>
</evidence>